<dbReference type="InterPro" id="IPR000192">
    <property type="entry name" value="Aminotrans_V_dom"/>
</dbReference>
<organism evidence="4 5">
    <name type="scientific">Phomopsis amygdali</name>
    <name type="common">Fusicoccum amygdali</name>
    <dbReference type="NCBI Taxonomy" id="1214568"/>
    <lineage>
        <taxon>Eukaryota</taxon>
        <taxon>Fungi</taxon>
        <taxon>Dikarya</taxon>
        <taxon>Ascomycota</taxon>
        <taxon>Pezizomycotina</taxon>
        <taxon>Sordariomycetes</taxon>
        <taxon>Sordariomycetidae</taxon>
        <taxon>Diaporthales</taxon>
        <taxon>Diaporthaceae</taxon>
        <taxon>Diaporthe</taxon>
    </lineage>
</organism>
<evidence type="ECO:0000313" key="5">
    <source>
        <dbReference type="Proteomes" id="UP001265746"/>
    </source>
</evidence>
<sequence length="510" mass="57384">MTRTSSTRSLQPAVGGDADKPDTQRELPLDFGKGLRDSEFLFDKDYHNLNHGSFGTIPVHIQKRLQHYQALHERRPDQFIRYDFPAMLDENREAAARLINAPSVDEVVFVANATVGLNTVLRSLPWSEDGKDEIIHFSTIYGAIGKTVDYVVDSAYGRVSSRSIELTYPISDDAIMAKFRQAVHQSRQLKRPRAAVFDVVSSVPGVCFPYEEMIRACRELGILSIVDGAQGIGMMNLDMTALDPDFFVSNCHKWLLAPRGCAVFYVPFRNQHLIRSTVPTSHGYIPLPGATSRANPLPPSAKSAFVNAFEYVGTLDNSPYLCVKDSIEFRERVLGGEGRIQQYMRSLAKHGGEKISQMLGTWVLGYEHGKTERFTNCAMVNIAMPLVVLQDTISDASASVVDEQVKTETWQVSARGAAPVCAAELHCHGSQVQARVRDILLPHEDAERIWNWMTKALVDDYQTFIPLFYHNRRFWARLSAQVYLDMDDFLWAGKTLKVLCERVARREYGS</sequence>
<dbReference type="PANTHER" id="PTHR43092:SF2">
    <property type="entry name" value="HERCYNYLCYSTEINE SULFOXIDE LYASE"/>
    <property type="match status" value="1"/>
</dbReference>
<keyword evidence="1" id="KW-0663">Pyridoxal phosphate</keyword>
<dbReference type="PANTHER" id="PTHR43092">
    <property type="entry name" value="L-CYSTEINE DESULFHYDRASE"/>
    <property type="match status" value="1"/>
</dbReference>
<evidence type="ECO:0000256" key="1">
    <source>
        <dbReference type="ARBA" id="ARBA00022898"/>
    </source>
</evidence>
<evidence type="ECO:0000313" key="4">
    <source>
        <dbReference type="EMBL" id="KAK2614826.1"/>
    </source>
</evidence>
<evidence type="ECO:0000256" key="2">
    <source>
        <dbReference type="SAM" id="MobiDB-lite"/>
    </source>
</evidence>
<protein>
    <recommendedName>
        <fullName evidence="3">Aminotransferase class V domain-containing protein</fullName>
    </recommendedName>
</protein>
<gene>
    <name evidence="4" type="ORF">N8I77_001624</name>
</gene>
<keyword evidence="5" id="KW-1185">Reference proteome</keyword>
<dbReference type="InterPro" id="IPR015424">
    <property type="entry name" value="PyrdxlP-dep_Trfase"/>
</dbReference>
<feature type="domain" description="Aminotransferase class V" evidence="3">
    <location>
        <begin position="64"/>
        <end position="267"/>
    </location>
</feature>
<name>A0AAD9SQX6_PHOAM</name>
<dbReference type="SUPFAM" id="SSF53383">
    <property type="entry name" value="PLP-dependent transferases"/>
    <property type="match status" value="1"/>
</dbReference>
<dbReference type="InterPro" id="IPR015421">
    <property type="entry name" value="PyrdxlP-dep_Trfase_major"/>
</dbReference>
<feature type="compositionally biased region" description="Polar residues" evidence="2">
    <location>
        <begin position="1"/>
        <end position="10"/>
    </location>
</feature>
<evidence type="ECO:0000259" key="3">
    <source>
        <dbReference type="Pfam" id="PF00266"/>
    </source>
</evidence>
<proteinExistence type="predicted"/>
<feature type="region of interest" description="Disordered" evidence="2">
    <location>
        <begin position="1"/>
        <end position="29"/>
    </location>
</feature>
<dbReference type="AlphaFoldDB" id="A0AAD9SQX6"/>
<dbReference type="Proteomes" id="UP001265746">
    <property type="component" value="Unassembled WGS sequence"/>
</dbReference>
<reference evidence="4" key="1">
    <citation type="submission" date="2023-06" db="EMBL/GenBank/DDBJ databases">
        <authorList>
            <person name="Noh H."/>
        </authorList>
    </citation>
    <scope>NUCLEOTIDE SEQUENCE</scope>
    <source>
        <strain evidence="4">DUCC20226</strain>
    </source>
</reference>
<dbReference type="Pfam" id="PF00266">
    <property type="entry name" value="Aminotran_5"/>
    <property type="match status" value="1"/>
</dbReference>
<accession>A0AAD9SQX6</accession>
<comment type="caution">
    <text evidence="4">The sequence shown here is derived from an EMBL/GenBank/DDBJ whole genome shotgun (WGS) entry which is preliminary data.</text>
</comment>
<dbReference type="EMBL" id="JAUJFL010000001">
    <property type="protein sequence ID" value="KAK2614826.1"/>
    <property type="molecule type" value="Genomic_DNA"/>
</dbReference>
<dbReference type="Gene3D" id="3.40.640.10">
    <property type="entry name" value="Type I PLP-dependent aspartate aminotransferase-like (Major domain)"/>
    <property type="match status" value="1"/>
</dbReference>
<feature type="compositionally biased region" description="Basic and acidic residues" evidence="2">
    <location>
        <begin position="17"/>
        <end position="29"/>
    </location>
</feature>